<gene>
    <name evidence="2" type="ORF">HRG_02762</name>
</gene>
<feature type="compositionally biased region" description="Polar residues" evidence="1">
    <location>
        <begin position="298"/>
        <end position="307"/>
    </location>
</feature>
<dbReference type="InterPro" id="IPR051870">
    <property type="entry name" value="Elongin-A_domain"/>
</dbReference>
<dbReference type="AlphaFoldDB" id="A0A9P8SLD1"/>
<evidence type="ECO:0000313" key="2">
    <source>
        <dbReference type="EMBL" id="KAH0967353.1"/>
    </source>
</evidence>
<sequence length="415" mass="45765">MTVKSLMELATMSCIKNIKALESIGDYLPYESMRHILLKIDNAYQLRQIEINSPQIQGETGELWIRLIEKDFPLEYKANAYKPSSPDKWYRVWEKYKKEHATALEESERKLMNALAGLKESKEKNTSKIIERKFLPRAGRVGPKRVWGQRDHTSSTLTFNSGSRTKTHTGASVMRKVRREVKEIANIHGSLSKVIRGPTRHVELKKAPAAMVSDYQRAAQPQFRGAAKAPEPVSAVEQYEQRATVISDSEEDEDHDDFFGDAERTAPAQVGSSPTKNIVSEAAKVSLLKKKPAALRAQPSTTTQKQDGSGAPVKAANRGAATMANKFRRSTTMPRAVSVPSADEASSPPSTMPADESTEADSRLAPSKTSPAPDNSAGQSSPKDTAAAPSEASPPPIQRKRKAVDIFMRRKKRAV</sequence>
<dbReference type="PANTHER" id="PTHR15141">
    <property type="entry name" value="TRANSCRIPTION ELONGATION FACTOR B POLYPEPTIDE 3"/>
    <property type="match status" value="1"/>
</dbReference>
<dbReference type="RefSeq" id="XP_044724866.1">
    <property type="nucleotide sequence ID" value="XM_044861233.1"/>
</dbReference>
<dbReference type="GO" id="GO:0070449">
    <property type="term" value="C:elongin complex"/>
    <property type="evidence" value="ECO:0007669"/>
    <property type="project" value="InterPro"/>
</dbReference>
<evidence type="ECO:0000313" key="3">
    <source>
        <dbReference type="Proteomes" id="UP000824596"/>
    </source>
</evidence>
<organism evidence="2 3">
    <name type="scientific">Hirsutella rhossiliensis</name>
    <dbReference type="NCBI Taxonomy" id="111463"/>
    <lineage>
        <taxon>Eukaryota</taxon>
        <taxon>Fungi</taxon>
        <taxon>Dikarya</taxon>
        <taxon>Ascomycota</taxon>
        <taxon>Pezizomycotina</taxon>
        <taxon>Sordariomycetes</taxon>
        <taxon>Hypocreomycetidae</taxon>
        <taxon>Hypocreales</taxon>
        <taxon>Ophiocordycipitaceae</taxon>
        <taxon>Hirsutella</taxon>
    </lineage>
</organism>
<dbReference type="OrthoDB" id="21513at2759"/>
<dbReference type="EMBL" id="JAIZPD010000002">
    <property type="protein sequence ID" value="KAH0967353.1"/>
    <property type="molecule type" value="Genomic_DNA"/>
</dbReference>
<feature type="region of interest" description="Disordered" evidence="1">
    <location>
        <begin position="290"/>
        <end position="415"/>
    </location>
</feature>
<proteinExistence type="predicted"/>
<keyword evidence="3" id="KW-1185">Reference proteome</keyword>
<dbReference type="PANTHER" id="PTHR15141:SF76">
    <property type="entry name" value="TRANSCRIPTION ELONGATION FACTOR B POLYPEPTIDE 3"/>
    <property type="match status" value="1"/>
</dbReference>
<protein>
    <submittedName>
        <fullName evidence="2">RNA polymerase II transcription factor SIII (Elongin) subunit A domain-containing protein</fullName>
    </submittedName>
</protein>
<dbReference type="Proteomes" id="UP000824596">
    <property type="component" value="Unassembled WGS sequence"/>
</dbReference>
<feature type="compositionally biased region" description="Polar residues" evidence="1">
    <location>
        <begin position="367"/>
        <end position="383"/>
    </location>
</feature>
<evidence type="ECO:0000256" key="1">
    <source>
        <dbReference type="SAM" id="MobiDB-lite"/>
    </source>
</evidence>
<comment type="caution">
    <text evidence="2">The sequence shown here is derived from an EMBL/GenBank/DDBJ whole genome shotgun (WGS) entry which is preliminary data.</text>
</comment>
<name>A0A9P8SLD1_9HYPO</name>
<accession>A0A9P8SLD1</accession>
<dbReference type="Gene3D" id="6.10.250.3180">
    <property type="match status" value="1"/>
</dbReference>
<dbReference type="GO" id="GO:0006368">
    <property type="term" value="P:transcription elongation by RNA polymerase II"/>
    <property type="evidence" value="ECO:0007669"/>
    <property type="project" value="InterPro"/>
</dbReference>
<dbReference type="Pfam" id="PF06881">
    <property type="entry name" value="Elongin_A"/>
    <property type="match status" value="1"/>
</dbReference>
<reference evidence="2" key="1">
    <citation type="submission" date="2021-09" db="EMBL/GenBank/DDBJ databases">
        <title>A high-quality genome of the endoparasitic fungus Hirsutella rhossiliensis with a comparison of Hirsutella genomes reveals transposable elements contributing to genome size variation.</title>
        <authorList>
            <person name="Lin R."/>
            <person name="Jiao Y."/>
            <person name="Sun X."/>
            <person name="Ling J."/>
            <person name="Xie B."/>
            <person name="Cheng X."/>
        </authorList>
    </citation>
    <scope>NUCLEOTIDE SEQUENCE</scope>
    <source>
        <strain evidence="2">HR02</strain>
    </source>
</reference>
<dbReference type="GeneID" id="68351891"/>
<dbReference type="InterPro" id="IPR010684">
    <property type="entry name" value="RNA_pol_II_trans_fac_SIII_A"/>
</dbReference>